<dbReference type="Gene3D" id="3.40.50.150">
    <property type="entry name" value="Vaccinia Virus protein VP39"/>
    <property type="match status" value="1"/>
</dbReference>
<accession>A0A7J6N2J7</accession>
<evidence type="ECO:0000313" key="9">
    <source>
        <dbReference type="Proteomes" id="UP000591131"/>
    </source>
</evidence>
<comment type="subcellular location">
    <subcellularLocation>
        <location evidence="2">Cytoplasm</location>
    </subcellularLocation>
    <subcellularLocation>
        <location evidence="1">Nucleus</location>
    </subcellularLocation>
</comment>
<evidence type="ECO:0000256" key="4">
    <source>
        <dbReference type="ARBA" id="ARBA00022942"/>
    </source>
</evidence>
<dbReference type="SUPFAM" id="SSF53335">
    <property type="entry name" value="S-adenosyl-L-methionine-dependent methyltransferases"/>
    <property type="match status" value="1"/>
</dbReference>
<feature type="domain" description="Proteasome alpha-type subunits" evidence="7">
    <location>
        <begin position="173"/>
        <end position="195"/>
    </location>
</feature>
<dbReference type="AlphaFoldDB" id="A0A7J6N2J7"/>
<dbReference type="InterPro" id="IPR050115">
    <property type="entry name" value="Proteasome_alpha"/>
</dbReference>
<keyword evidence="5" id="KW-0539">Nucleus</keyword>
<dbReference type="PROSITE" id="PS51475">
    <property type="entry name" value="PROTEASOME_ALPHA_2"/>
    <property type="match status" value="1"/>
</dbReference>
<dbReference type="GO" id="GO:0008168">
    <property type="term" value="F:methyltransferase activity"/>
    <property type="evidence" value="ECO:0007669"/>
    <property type="project" value="UniProtKB-KW"/>
</dbReference>
<proteinExistence type="inferred from homology"/>
<dbReference type="SMART" id="SM00948">
    <property type="entry name" value="Proteasome_A_N"/>
    <property type="match status" value="1"/>
</dbReference>
<evidence type="ECO:0000256" key="3">
    <source>
        <dbReference type="ARBA" id="ARBA00022490"/>
    </source>
</evidence>
<dbReference type="GO" id="GO:0005737">
    <property type="term" value="C:cytoplasm"/>
    <property type="evidence" value="ECO:0007669"/>
    <property type="project" value="UniProtKB-SubCell"/>
</dbReference>
<evidence type="ECO:0000256" key="1">
    <source>
        <dbReference type="ARBA" id="ARBA00004123"/>
    </source>
</evidence>
<dbReference type="InterPro" id="IPR000426">
    <property type="entry name" value="Proteasome_asu_N"/>
</dbReference>
<comment type="caution">
    <text evidence="8">The sequence shown here is derived from an EMBL/GenBank/DDBJ whole genome shotgun (WGS) entry which is preliminary data.</text>
</comment>
<gene>
    <name evidence="8" type="primary">PSMA1</name>
    <name evidence="8" type="ORF">FOL47_008949</name>
</gene>
<evidence type="ECO:0000256" key="2">
    <source>
        <dbReference type="ARBA" id="ARBA00004496"/>
    </source>
</evidence>
<dbReference type="GO" id="GO:0019773">
    <property type="term" value="C:proteasome core complex, alpha-subunit complex"/>
    <property type="evidence" value="ECO:0007669"/>
    <property type="project" value="UniProtKB-UniRule"/>
</dbReference>
<dbReference type="InterPro" id="IPR029055">
    <property type="entry name" value="Ntn_hydrolases_N"/>
</dbReference>
<dbReference type="EMBL" id="JAAPAO010000006">
    <property type="protein sequence ID" value="KAF4677884.1"/>
    <property type="molecule type" value="Genomic_DNA"/>
</dbReference>
<dbReference type="Proteomes" id="UP000591131">
    <property type="component" value="Unassembled WGS sequence"/>
</dbReference>
<dbReference type="FunFam" id="3.60.20.10:FF:000016">
    <property type="entry name" value="Proteasome subunit alpha type-6"/>
    <property type="match status" value="1"/>
</dbReference>
<dbReference type="GO" id="GO:0006511">
    <property type="term" value="P:ubiquitin-dependent protein catabolic process"/>
    <property type="evidence" value="ECO:0007669"/>
    <property type="project" value="InterPro"/>
</dbReference>
<keyword evidence="3" id="KW-0963">Cytoplasm</keyword>
<dbReference type="InterPro" id="IPR023332">
    <property type="entry name" value="Proteasome_alpha-type"/>
</dbReference>
<evidence type="ECO:0000313" key="8">
    <source>
        <dbReference type="EMBL" id="KAF4677884.1"/>
    </source>
</evidence>
<dbReference type="InterPro" id="IPR029063">
    <property type="entry name" value="SAM-dependent_MTases_sf"/>
</dbReference>
<keyword evidence="9" id="KW-1185">Reference proteome</keyword>
<evidence type="ECO:0000256" key="5">
    <source>
        <dbReference type="ARBA" id="ARBA00023242"/>
    </source>
</evidence>
<evidence type="ECO:0000259" key="7">
    <source>
        <dbReference type="SMART" id="SM00948"/>
    </source>
</evidence>
<organism evidence="8 9">
    <name type="scientific">Perkinsus chesapeaki</name>
    <name type="common">Clam parasite</name>
    <name type="synonym">Perkinsus andrewsi</name>
    <dbReference type="NCBI Taxonomy" id="330153"/>
    <lineage>
        <taxon>Eukaryota</taxon>
        <taxon>Sar</taxon>
        <taxon>Alveolata</taxon>
        <taxon>Perkinsozoa</taxon>
        <taxon>Perkinsea</taxon>
        <taxon>Perkinsida</taxon>
        <taxon>Perkinsidae</taxon>
        <taxon>Perkinsus</taxon>
    </lineage>
</organism>
<dbReference type="Gene3D" id="3.60.20.10">
    <property type="entry name" value="Glutamine Phosphoribosylpyrophosphate, subunit 1, domain 1"/>
    <property type="match status" value="1"/>
</dbReference>
<evidence type="ECO:0000256" key="6">
    <source>
        <dbReference type="PROSITE-ProRule" id="PRU00808"/>
    </source>
</evidence>
<reference evidence="8 9" key="1">
    <citation type="submission" date="2020-04" db="EMBL/GenBank/DDBJ databases">
        <title>Perkinsus chesapeaki whole genome sequence.</title>
        <authorList>
            <person name="Bogema D.R."/>
        </authorList>
    </citation>
    <scope>NUCLEOTIDE SEQUENCE [LARGE SCALE GENOMIC DNA]</scope>
    <source>
        <strain evidence="8">ATCC PRA-425</strain>
    </source>
</reference>
<dbReference type="CDD" id="cd03749">
    <property type="entry name" value="proteasome_alpha_type_1"/>
    <property type="match status" value="1"/>
</dbReference>
<comment type="similarity">
    <text evidence="6">Belongs to the peptidase T1A family.</text>
</comment>
<dbReference type="OrthoDB" id="431557at2759"/>
<keyword evidence="4 6" id="KW-0647">Proteasome</keyword>
<dbReference type="GO" id="GO:0032259">
    <property type="term" value="P:methylation"/>
    <property type="evidence" value="ECO:0007669"/>
    <property type="project" value="UniProtKB-KW"/>
</dbReference>
<dbReference type="Pfam" id="PF00227">
    <property type="entry name" value="Proteasome"/>
    <property type="match status" value="1"/>
</dbReference>
<dbReference type="InterPro" id="IPR035144">
    <property type="entry name" value="Proteasome_alpha1"/>
</dbReference>
<dbReference type="GO" id="GO:0003723">
    <property type="term" value="F:RNA binding"/>
    <property type="evidence" value="ECO:0007669"/>
    <property type="project" value="UniProtKB-KW"/>
</dbReference>
<protein>
    <submittedName>
        <fullName evidence="8">Proteasome subunit alpha 1</fullName>
    </submittedName>
</protein>
<dbReference type="SUPFAM" id="SSF56235">
    <property type="entry name" value="N-terminal nucleophile aminohydrolases (Ntn hydrolases)"/>
    <property type="match status" value="1"/>
</dbReference>
<dbReference type="GO" id="GO:0005634">
    <property type="term" value="C:nucleus"/>
    <property type="evidence" value="ECO:0007669"/>
    <property type="project" value="UniProtKB-SubCell"/>
</dbReference>
<name>A0A7J6N2J7_PERCH</name>
<dbReference type="InterPro" id="IPR001353">
    <property type="entry name" value="Proteasome_sua/b"/>
</dbReference>
<dbReference type="PANTHER" id="PTHR11599">
    <property type="entry name" value="PROTEASOME SUBUNIT ALPHA/BETA"/>
    <property type="match status" value="1"/>
</dbReference>
<sequence>MAPNPSHITRFMRSPPDTLHRALVYLNLRPGDRFIDIGSGDGLVLKEALRVQPALEKAVGLELRPGLVEQSKQLLKEYPQAQVLEADFQRSPEAHRIIQEANKIYFFLDTGGIENLLPVLSKHATAGSRILSIDFPLDFKASRELTFATTTLMASSALSVPGSDRFSPGLSSMVENMDVYWYDGRIFQIEYAMEAVKQGTAVVALRGKKHAVLCAFRRRQSELASYQQKVFRVDDHIGVAISGLTADARVICSFMRDECLSHKFTYDTPMSVGRLVNKIGVESQEKTQVASKRPYGVGLLVAGYDETGPHIYETCPSGNIFEYYAMAIGGRSQSARTYLENNYECFDNITDQKELLMHGLKALAKTLQDDATLTTENCSVAIVGEDLPFKELNTEELQSLISNLEQAQPEATGAAPMDTSE</sequence>